<accession>A0A0G0N1V8</accession>
<evidence type="ECO:0000313" key="1">
    <source>
        <dbReference type="EMBL" id="KKQ71096.1"/>
    </source>
</evidence>
<dbReference type="AlphaFoldDB" id="A0A0G0N1V8"/>
<comment type="caution">
    <text evidence="1">The sequence shown here is derived from an EMBL/GenBank/DDBJ whole genome shotgun (WGS) entry which is preliminary data.</text>
</comment>
<protein>
    <recommendedName>
        <fullName evidence="3">Polymerase nucleotidyl transferase domain-containing protein</fullName>
    </recommendedName>
</protein>
<reference evidence="1" key="1">
    <citation type="journal article" date="2015" name="Nature">
        <title>rRNA introns, odd ribosomes, and small enigmatic genomes across a large radiation of phyla.</title>
        <authorList>
            <person name="Brown C.T."/>
            <person name="Hug L.A."/>
            <person name="Thomas B.C."/>
            <person name="Sharon I."/>
            <person name="Castelle C.J."/>
            <person name="Singh A."/>
            <person name="Wilkins M.J."/>
            <person name="Williams K.H."/>
            <person name="Banfield J.F."/>
        </authorList>
    </citation>
    <scope>NUCLEOTIDE SEQUENCE [LARGE SCALE GENOMIC DNA]</scope>
</reference>
<dbReference type="Proteomes" id="UP000034022">
    <property type="component" value="Unassembled WGS sequence"/>
</dbReference>
<gene>
    <name evidence="1" type="ORF">US91_C0001G0023</name>
</gene>
<organism evidence="1 2">
    <name type="scientific">Candidatus Falkowbacteria bacterium GW2011_GWE1_38_31</name>
    <dbReference type="NCBI Taxonomy" id="1618638"/>
    <lineage>
        <taxon>Bacteria</taxon>
        <taxon>Candidatus Falkowiibacteriota</taxon>
    </lineage>
</organism>
<dbReference type="EMBL" id="LBUU01000001">
    <property type="protein sequence ID" value="KKQ71096.1"/>
    <property type="molecule type" value="Genomic_DNA"/>
</dbReference>
<name>A0A0G0N1V8_9BACT</name>
<evidence type="ECO:0008006" key="3">
    <source>
        <dbReference type="Google" id="ProtNLM"/>
    </source>
</evidence>
<sequence>MENQCLQLKEPILKTIVFYDIFDCPLTPFEIWSYCGIECSLADIVEALDDIRHLGQKSGFYFLQGREETVAVRLQNYNHANRKFKRALRVARLFKLIPWIRMIAVGNQMGANNLRDESDIDFFIITEPKRIWITRWFCAGIAKVLKLRPQPGKKRDTICLSFYITSENLDTRRLMLENKVCHDIYYVNWLANLVPIYDREGTYNAFMEANAWLAEYLPNWQRYHSGHMRDVGPGFSNFYRDVVDMLIGGADSIVKRIQLHIMPEALHRAMNIDTRTIVNDKILKLYINDRREEYRGRYLERLRML</sequence>
<proteinExistence type="predicted"/>
<evidence type="ECO:0000313" key="2">
    <source>
        <dbReference type="Proteomes" id="UP000034022"/>
    </source>
</evidence>